<comment type="caution">
    <text evidence="1">The sequence shown here is derived from an EMBL/GenBank/DDBJ whole genome shotgun (WGS) entry which is preliminary data.</text>
</comment>
<dbReference type="PANTHER" id="PTHR13060">
    <property type="entry name" value="SGT1 PROTEIN HSGT1 SUPPRESSOR OF GCR2"/>
    <property type="match status" value="1"/>
</dbReference>
<reference evidence="1 2" key="1">
    <citation type="journal article" date="2023" name="Elife">
        <title>Identification of key yeast species and microbe-microbe interactions impacting larval growth of Drosophila in the wild.</title>
        <authorList>
            <person name="Mure A."/>
            <person name="Sugiura Y."/>
            <person name="Maeda R."/>
            <person name="Honda K."/>
            <person name="Sakurai N."/>
            <person name="Takahashi Y."/>
            <person name="Watada M."/>
            <person name="Katoh T."/>
            <person name="Gotoh A."/>
            <person name="Gotoh Y."/>
            <person name="Taniguchi I."/>
            <person name="Nakamura K."/>
            <person name="Hayashi T."/>
            <person name="Katayama T."/>
            <person name="Uemura T."/>
            <person name="Hattori Y."/>
        </authorList>
    </citation>
    <scope>NUCLEOTIDE SEQUENCE [LARGE SCALE GENOMIC DNA]</scope>
    <source>
        <strain evidence="1 2">KH-74</strain>
    </source>
</reference>
<protein>
    <submittedName>
        <fullName evidence="1">Uncharacterized protein</fullName>
    </submittedName>
</protein>
<dbReference type="PANTHER" id="PTHR13060:SF0">
    <property type="entry name" value="PROTEIN ECDYSONELESS HOMOLOG"/>
    <property type="match status" value="1"/>
</dbReference>
<organism evidence="1 2">
    <name type="scientific">Maudiozyma humilis</name>
    <name type="common">Sour dough yeast</name>
    <name type="synonym">Kazachstania humilis</name>
    <dbReference type="NCBI Taxonomy" id="51915"/>
    <lineage>
        <taxon>Eukaryota</taxon>
        <taxon>Fungi</taxon>
        <taxon>Dikarya</taxon>
        <taxon>Ascomycota</taxon>
        <taxon>Saccharomycotina</taxon>
        <taxon>Saccharomycetes</taxon>
        <taxon>Saccharomycetales</taxon>
        <taxon>Saccharomycetaceae</taxon>
        <taxon>Maudiozyma</taxon>
    </lineage>
</organism>
<proteinExistence type="predicted"/>
<dbReference type="EMBL" id="BTGD01000010">
    <property type="protein sequence ID" value="GMM56902.1"/>
    <property type="molecule type" value="Genomic_DNA"/>
</dbReference>
<keyword evidence="2" id="KW-1185">Reference proteome</keyword>
<dbReference type="InterPro" id="IPR010770">
    <property type="entry name" value="Ecd"/>
</dbReference>
<accession>A0AAV5S1R6</accession>
<sequence>MSANERIVLSNPHGLEYNLDPRILWQKHEVDELDDVFDRPDDTYMCFGIFYLDIFSTSVETELNNVLEVVQAELKDWTNQYPWSSFTDFSLSIEKLDSKTPYIFGYLNVHSNRYRESSLIVGILHELSQRLGPHTFIKLCDSDGDVLLSDAHEVVPSELEYPVGSNRLWLTEGNFKIIPTSFYPTRGLTSSEVMEFLAKASYKLITIEALKEKLESLHVKAFSKRQFSDMKKISISVEDHRDYKILEDNPKAINFIISRLHQKTIQIDTDSPMKNDARRLDCLSNITSRSILSTTLDMHDLTDNTEMIPVYAGRLISGALHDMLKENILTMSSETKTQTLFDLPKTANVFKDYTFETASLTEVPEVPEIFTKTPGVKEFMDSYDEFRTKKHQNSPPGKTKPRFDHPLFPDDIEEMEDFTEFMLKETMGLSDDKVEEMTPTDEMPISELLEVMNEFNEKFDPKVHKGEELTKLFKSLNMNEKDTRAFELTFRLFSGHE</sequence>
<dbReference type="Pfam" id="PF07093">
    <property type="entry name" value="SGT1"/>
    <property type="match status" value="1"/>
</dbReference>
<evidence type="ECO:0000313" key="2">
    <source>
        <dbReference type="Proteomes" id="UP001377567"/>
    </source>
</evidence>
<dbReference type="AlphaFoldDB" id="A0AAV5S1R6"/>
<dbReference type="GO" id="GO:0005634">
    <property type="term" value="C:nucleus"/>
    <property type="evidence" value="ECO:0007669"/>
    <property type="project" value="TreeGrafter"/>
</dbReference>
<evidence type="ECO:0000313" key="1">
    <source>
        <dbReference type="EMBL" id="GMM56902.1"/>
    </source>
</evidence>
<gene>
    <name evidence="1" type="ORF">DAKH74_035180</name>
</gene>
<dbReference type="Proteomes" id="UP001377567">
    <property type="component" value="Unassembled WGS sequence"/>
</dbReference>
<name>A0AAV5S1R6_MAUHU</name>